<reference evidence="1" key="1">
    <citation type="submission" date="2013-08" db="EMBL/GenBank/DDBJ databases">
        <authorList>
            <person name="Mendez C."/>
            <person name="Richter M."/>
            <person name="Ferrer M."/>
            <person name="Sanchez J."/>
        </authorList>
    </citation>
    <scope>NUCLEOTIDE SEQUENCE</scope>
</reference>
<dbReference type="PANTHER" id="PTHR34614:SF2">
    <property type="entry name" value="TRANSPOSASE IS4-LIKE DOMAIN-CONTAINING PROTEIN"/>
    <property type="match status" value="1"/>
</dbReference>
<accession>T0ZNV0</accession>
<sequence length="172" mass="20090">YLRSRLEDILASVEEKMVAWTTALQGVQAKGRRGRRPTLASCRKHAKEILGTSEKLFRWEVSRHGRGPIEVKWSRDDEAIRQRSLGFGRTLIFTDRDEWDDEAIVRAYRAKAAVEEDFRRMKDTPYLADTPEYHWTDSKIKVHQLVCFLALQLMGLLQRQLHRTGHVVTIDE</sequence>
<comment type="caution">
    <text evidence="1">The sequence shown here is derived from an EMBL/GenBank/DDBJ whole genome shotgun (WGS) entry which is preliminary data.</text>
</comment>
<proteinExistence type="predicted"/>
<feature type="non-terminal residue" evidence="1">
    <location>
        <position position="172"/>
    </location>
</feature>
<dbReference type="EMBL" id="AUZY01012113">
    <property type="protein sequence ID" value="EQD31475.1"/>
    <property type="molecule type" value="Genomic_DNA"/>
</dbReference>
<gene>
    <name evidence="1" type="ORF">B1B_18114</name>
</gene>
<reference evidence="1" key="2">
    <citation type="journal article" date="2014" name="ISME J.">
        <title>Microbial stratification in low pH oxic and suboxic macroscopic growths along an acid mine drainage.</title>
        <authorList>
            <person name="Mendez-Garcia C."/>
            <person name="Mesa V."/>
            <person name="Sprenger R.R."/>
            <person name="Richter M."/>
            <person name="Diez M.S."/>
            <person name="Solano J."/>
            <person name="Bargiela R."/>
            <person name="Golyshina O.V."/>
            <person name="Manteca A."/>
            <person name="Ramos J.L."/>
            <person name="Gallego J.R."/>
            <person name="Llorente I."/>
            <person name="Martins Dos Santos V.A."/>
            <person name="Jensen O.N."/>
            <person name="Pelaez A.I."/>
            <person name="Sanchez J."/>
            <person name="Ferrer M."/>
        </authorList>
    </citation>
    <scope>NUCLEOTIDE SEQUENCE</scope>
</reference>
<dbReference type="PANTHER" id="PTHR34614">
    <property type="match status" value="1"/>
</dbReference>
<protein>
    <submittedName>
        <fullName evidence="1">Transposase IS4 family protein</fullName>
    </submittedName>
</protein>
<dbReference type="AlphaFoldDB" id="T0ZNV0"/>
<evidence type="ECO:0000313" key="1">
    <source>
        <dbReference type="EMBL" id="EQD31475.1"/>
    </source>
</evidence>
<feature type="non-terminal residue" evidence="1">
    <location>
        <position position="1"/>
    </location>
</feature>
<organism evidence="1">
    <name type="scientific">mine drainage metagenome</name>
    <dbReference type="NCBI Taxonomy" id="410659"/>
    <lineage>
        <taxon>unclassified sequences</taxon>
        <taxon>metagenomes</taxon>
        <taxon>ecological metagenomes</taxon>
    </lineage>
</organism>
<name>T0ZNV0_9ZZZZ</name>